<keyword evidence="3" id="KW-0648">Protein biosynthesis</keyword>
<dbReference type="EMBL" id="SOYY01000016">
    <property type="protein sequence ID" value="KAA0710324.1"/>
    <property type="molecule type" value="Genomic_DNA"/>
</dbReference>
<evidence type="ECO:0000313" key="5">
    <source>
        <dbReference type="EMBL" id="KAA0710324.1"/>
    </source>
</evidence>
<dbReference type="GO" id="GO:0005852">
    <property type="term" value="C:eukaryotic translation initiation factor 3 complex"/>
    <property type="evidence" value="ECO:0007669"/>
    <property type="project" value="InterPro"/>
</dbReference>
<gene>
    <name evidence="5" type="ORF">E1301_Tti018811</name>
</gene>
<keyword evidence="1" id="KW-0963">Cytoplasm</keyword>
<dbReference type="InterPro" id="IPR045810">
    <property type="entry name" value="eIF3h_C"/>
</dbReference>
<protein>
    <submittedName>
        <fullName evidence="5">Eukaryotic translation initiation factor 3 subunit H-B</fullName>
    </submittedName>
</protein>
<keyword evidence="6" id="KW-1185">Reference proteome</keyword>
<evidence type="ECO:0000256" key="1">
    <source>
        <dbReference type="ARBA" id="ARBA00022490"/>
    </source>
</evidence>
<comment type="caution">
    <text evidence="5">The sequence shown here is derived from an EMBL/GenBank/DDBJ whole genome shotgun (WGS) entry which is preliminary data.</text>
</comment>
<evidence type="ECO:0000259" key="4">
    <source>
        <dbReference type="PROSITE" id="PS50249"/>
    </source>
</evidence>
<dbReference type="GO" id="GO:0008237">
    <property type="term" value="F:metallopeptidase activity"/>
    <property type="evidence" value="ECO:0007669"/>
    <property type="project" value="InterPro"/>
</dbReference>
<organism evidence="5 6">
    <name type="scientific">Triplophysa tibetana</name>
    <dbReference type="NCBI Taxonomy" id="1572043"/>
    <lineage>
        <taxon>Eukaryota</taxon>
        <taxon>Metazoa</taxon>
        <taxon>Chordata</taxon>
        <taxon>Craniata</taxon>
        <taxon>Vertebrata</taxon>
        <taxon>Euteleostomi</taxon>
        <taxon>Actinopterygii</taxon>
        <taxon>Neopterygii</taxon>
        <taxon>Teleostei</taxon>
        <taxon>Ostariophysi</taxon>
        <taxon>Cypriniformes</taxon>
        <taxon>Nemacheilidae</taxon>
        <taxon>Triplophysa</taxon>
    </lineage>
</organism>
<proteinExistence type="predicted"/>
<dbReference type="GO" id="GO:0003743">
    <property type="term" value="F:translation initiation factor activity"/>
    <property type="evidence" value="ECO:0007669"/>
    <property type="project" value="UniProtKB-KW"/>
</dbReference>
<dbReference type="PANTHER" id="PTHR10410">
    <property type="entry name" value="EUKARYOTIC TRANSLATION INITIATION FACTOR 3 -RELATED"/>
    <property type="match status" value="1"/>
</dbReference>
<sequence>MSSRNETGSGRTLDFPVKQIQIDGLVVLKIIKHYQEEGQGSEVVQGVLLGLVVEDRLEITNCFPFPQHNEDDADFDEDKVISVRHTLGKLSPRSRAAVELCGALEVVWMGMLKDFVSRSGNKVEENANAANDPLPARRHPLPTSSVLLVGTATETKVSTNDKIELQRQYDLIAGECGGVGTRERAPPLPELPETTREEAGTIEQEGEMYTSLIPTPEGQTCTEAVGLLLGLQRLSSACLAKRKASGHDVIRLHYQMEMMRSLRHVNIDHLHVGWYQSTLYGSFVSRALVDSQFSYQHAIEESVVLIYDPVKTSQGSLCLKAYRLTPKLMEICKEKDFSAEG</sequence>
<dbReference type="Pfam" id="PF01398">
    <property type="entry name" value="JAB"/>
    <property type="match status" value="2"/>
</dbReference>
<evidence type="ECO:0000256" key="2">
    <source>
        <dbReference type="ARBA" id="ARBA00022540"/>
    </source>
</evidence>
<reference evidence="5 6" key="1">
    <citation type="journal article" date="2019" name="Mol. Ecol. Resour.">
        <title>Chromosome-level genome assembly of Triplophysa tibetana, a fish adapted to the harsh high-altitude environment of the Tibetan Plateau.</title>
        <authorList>
            <person name="Yang X."/>
            <person name="Liu H."/>
            <person name="Ma Z."/>
            <person name="Zou Y."/>
            <person name="Zou M."/>
            <person name="Mao Y."/>
            <person name="Li X."/>
            <person name="Wang H."/>
            <person name="Chen T."/>
            <person name="Wang W."/>
            <person name="Yang R."/>
        </authorList>
    </citation>
    <scope>NUCLEOTIDE SEQUENCE [LARGE SCALE GENOMIC DNA]</scope>
    <source>
        <strain evidence="5">TTIB1903HZAU</strain>
        <tissue evidence="5">Muscle</tissue>
    </source>
</reference>
<feature type="domain" description="MPN" evidence="4">
    <location>
        <begin position="202"/>
        <end position="328"/>
    </location>
</feature>
<evidence type="ECO:0000313" key="6">
    <source>
        <dbReference type="Proteomes" id="UP000324632"/>
    </source>
</evidence>
<dbReference type="InterPro" id="IPR050242">
    <property type="entry name" value="JAMM_MPN+_peptidase_M67A"/>
</dbReference>
<dbReference type="Pfam" id="PF19445">
    <property type="entry name" value="eIF3h_C"/>
    <property type="match status" value="1"/>
</dbReference>
<dbReference type="Gene3D" id="3.40.140.10">
    <property type="entry name" value="Cytidine Deaminase, domain 2"/>
    <property type="match status" value="2"/>
</dbReference>
<dbReference type="AlphaFoldDB" id="A0A5A9NJZ2"/>
<dbReference type="InterPro" id="IPR037518">
    <property type="entry name" value="MPN"/>
</dbReference>
<dbReference type="SMART" id="SM00232">
    <property type="entry name" value="JAB_MPN"/>
    <property type="match status" value="2"/>
</dbReference>
<keyword evidence="2 5" id="KW-0396">Initiation factor</keyword>
<evidence type="ECO:0000256" key="3">
    <source>
        <dbReference type="ARBA" id="ARBA00022917"/>
    </source>
</evidence>
<dbReference type="InterPro" id="IPR000555">
    <property type="entry name" value="JAMM/MPN+_dom"/>
</dbReference>
<dbReference type="PROSITE" id="PS50249">
    <property type="entry name" value="MPN"/>
    <property type="match status" value="1"/>
</dbReference>
<dbReference type="InterPro" id="IPR027524">
    <property type="entry name" value="eIF3h"/>
</dbReference>
<dbReference type="Proteomes" id="UP000324632">
    <property type="component" value="Chromosome 16"/>
</dbReference>
<dbReference type="CDD" id="cd08065">
    <property type="entry name" value="MPN_eIF3h"/>
    <property type="match status" value="1"/>
</dbReference>
<accession>A0A5A9NJZ2</accession>
<name>A0A5A9NJZ2_9TELE</name>